<organism evidence="3 4">
    <name type="scientific">Vibrio cholerae</name>
    <dbReference type="NCBI Taxonomy" id="666"/>
    <lineage>
        <taxon>Bacteria</taxon>
        <taxon>Pseudomonadati</taxon>
        <taxon>Pseudomonadota</taxon>
        <taxon>Gammaproteobacteria</taxon>
        <taxon>Vibrionales</taxon>
        <taxon>Vibrionaceae</taxon>
        <taxon>Vibrio</taxon>
    </lineage>
</organism>
<proteinExistence type="inferred from homology"/>
<gene>
    <name evidence="3" type="ORF">ERS013200_01789</name>
</gene>
<dbReference type="AlphaFoldDB" id="A0A655VSF3"/>
<name>A0A655VSF3_VIBCL</name>
<dbReference type="NCBIfam" id="NF003577">
    <property type="entry name" value="PRK05248.2-1"/>
    <property type="match status" value="1"/>
</dbReference>
<evidence type="ECO:0000256" key="1">
    <source>
        <dbReference type="ARBA" id="ARBA00005367"/>
    </source>
</evidence>
<sequence length="161" mass="18479">MGIFRSVYFAGHHLSKYREGVCDILAPLWIGGVFTMEFEFIKNTLLGEYAVRCNMEHQIVGRWLQEEIGQDLAKLKHVLTLIDKAEQSPAQEFLWTGREISLLVQGDEITVQENALAYESEHELETDFALYDSESIAACGREDFVALLTQWQSFIQNQGRF</sequence>
<protein>
    <recommendedName>
        <fullName evidence="2">UPF0231 protein ERS013200_01789</fullName>
    </recommendedName>
</protein>
<comment type="similarity">
    <text evidence="1 2">Belongs to the UPF0231 family.</text>
</comment>
<dbReference type="InterPro" id="IPR008249">
    <property type="entry name" value="UPF0231"/>
</dbReference>
<dbReference type="HAMAP" id="MF_01053">
    <property type="entry name" value="UPF0231"/>
    <property type="match status" value="1"/>
</dbReference>
<reference evidence="3 4" key="1">
    <citation type="submission" date="2015-07" db="EMBL/GenBank/DDBJ databases">
        <authorList>
            <consortium name="Pathogen Informatics"/>
        </authorList>
    </citation>
    <scope>NUCLEOTIDE SEQUENCE [LARGE SCALE GENOMIC DNA]</scope>
    <source>
        <strain evidence="3 4">A316</strain>
    </source>
</reference>
<dbReference type="Proteomes" id="UP000041770">
    <property type="component" value="Unassembled WGS sequence"/>
</dbReference>
<evidence type="ECO:0000313" key="3">
    <source>
        <dbReference type="EMBL" id="CSC60592.1"/>
    </source>
</evidence>
<accession>A0A655VSF3</accession>
<dbReference type="EMBL" id="CWQY01000010">
    <property type="protein sequence ID" value="CSC60592.1"/>
    <property type="molecule type" value="Genomic_DNA"/>
</dbReference>
<evidence type="ECO:0000256" key="2">
    <source>
        <dbReference type="HAMAP-Rule" id="MF_01053"/>
    </source>
</evidence>
<evidence type="ECO:0000313" key="4">
    <source>
        <dbReference type="Proteomes" id="UP000041770"/>
    </source>
</evidence>
<dbReference type="Pfam" id="PF06062">
    <property type="entry name" value="UPF0231"/>
    <property type="match status" value="1"/>
</dbReference>